<dbReference type="Proteomes" id="UP001159427">
    <property type="component" value="Unassembled WGS sequence"/>
</dbReference>
<keyword evidence="10" id="KW-1185">Reference proteome</keyword>
<feature type="transmembrane region" description="Helical" evidence="7">
    <location>
        <begin position="384"/>
        <end position="407"/>
    </location>
</feature>
<protein>
    <recommendedName>
        <fullName evidence="8">PHTF1/2 N-terminal domain-containing protein</fullName>
    </recommendedName>
</protein>
<name>A0ABN8LPN4_9CNID</name>
<feature type="transmembrane region" description="Helical" evidence="7">
    <location>
        <begin position="129"/>
        <end position="151"/>
    </location>
</feature>
<comment type="caution">
    <text evidence="9">The sequence shown here is derived from an EMBL/GenBank/DDBJ whole genome shotgun (WGS) entry which is preliminary data.</text>
</comment>
<dbReference type="EMBL" id="CALNXI010000103">
    <property type="protein sequence ID" value="CAH3019019.1"/>
    <property type="molecule type" value="Genomic_DNA"/>
</dbReference>
<feature type="compositionally biased region" description="Acidic residues" evidence="6">
    <location>
        <begin position="257"/>
        <end position="267"/>
    </location>
</feature>
<sequence length="620" mass="70940">MAFDQSISWFQEKLGKYDKASWERTFEEQEQETGFIDVPKKPGGLKPELIDVDLVIGSTFPKTKPVHTWSAVTQKGVIRVLLFPFFRSWWTQQLSPRLWFLFLFLYLCEILVLVIYLREWESHWKVVTWSEACGPALIMVMLGVLYMYMVSTDYSSSSGRRKVKSINRRGRAAARQKRKGSGQENGGTVSHNGLIINGVRQRKTQQAAESGPVCDNKYNSEAVENIEQENAKDADNDKTEEEMSESGETTSSTTESDVSDVEMDSNNEDPFAWDKQMNGSLGLEEHPTPPPTAEKVMVSIWEGNQCKKAQLTLMEISTAIKNKVDTHKSHTGYAQFAIVVSVLLAFIPLLFRLYNTTGKLGNLWRSNTPELLCTMFGYTVWSRVIVVVSMLERFFLSFSFFFLLCVAEKSYRERCLYAKLFGWLTSSRKSRRAGLPHFRLHKVRNIKTWLSLRSLLKRRGPQRSVDMIVSSSFILGMILVILMCVQLIKGNEKERFLSILFNWEVSIWCLVLSVYVLRFMTLGSKINSKFTNTSGLLTEQINLYLQMEKAPHKKEDLTIANHVLKLATKLLKEIESPFKMSGLSMNPLLYNITRVVVLSLFSGVMSDLLGFRLKVWKIKA</sequence>
<dbReference type="PANTHER" id="PTHR12680">
    <property type="entry name" value="PUTATIVE HOMEODOMAIN TRANSCRIPTION FACTOR PHTF"/>
    <property type="match status" value="1"/>
</dbReference>
<feature type="region of interest" description="Disordered" evidence="6">
    <location>
        <begin position="160"/>
        <end position="196"/>
    </location>
</feature>
<feature type="domain" description="PHTF1/2 N-terminal" evidence="8">
    <location>
        <begin position="2"/>
        <end position="153"/>
    </location>
</feature>
<evidence type="ECO:0000256" key="5">
    <source>
        <dbReference type="ARBA" id="ARBA00023180"/>
    </source>
</evidence>
<evidence type="ECO:0000256" key="3">
    <source>
        <dbReference type="ARBA" id="ARBA00022989"/>
    </source>
</evidence>
<evidence type="ECO:0000256" key="7">
    <source>
        <dbReference type="SAM" id="Phobius"/>
    </source>
</evidence>
<evidence type="ECO:0000256" key="4">
    <source>
        <dbReference type="ARBA" id="ARBA00023136"/>
    </source>
</evidence>
<dbReference type="PANTHER" id="PTHR12680:SF6">
    <property type="entry name" value="PROTEIN PHTF"/>
    <property type="match status" value="1"/>
</dbReference>
<feature type="transmembrane region" description="Helical" evidence="7">
    <location>
        <begin position="333"/>
        <end position="354"/>
    </location>
</feature>
<keyword evidence="5" id="KW-0325">Glycoprotein</keyword>
<feature type="compositionally biased region" description="Basic residues" evidence="6">
    <location>
        <begin position="160"/>
        <end position="180"/>
    </location>
</feature>
<dbReference type="Pfam" id="PF12129">
    <property type="entry name" value="PHTF1-2_N"/>
    <property type="match status" value="1"/>
</dbReference>
<evidence type="ECO:0000256" key="6">
    <source>
        <dbReference type="SAM" id="MobiDB-lite"/>
    </source>
</evidence>
<accession>A0ABN8LPN4</accession>
<keyword evidence="4 7" id="KW-0472">Membrane</keyword>
<keyword evidence="3 7" id="KW-1133">Transmembrane helix</keyword>
<keyword evidence="2 7" id="KW-0812">Transmembrane</keyword>
<proteinExistence type="predicted"/>
<gene>
    <name evidence="9" type="ORF">PEVE_00000699</name>
</gene>
<feature type="transmembrane region" description="Helical" evidence="7">
    <location>
        <begin position="467"/>
        <end position="488"/>
    </location>
</feature>
<organism evidence="9 10">
    <name type="scientific">Porites evermanni</name>
    <dbReference type="NCBI Taxonomy" id="104178"/>
    <lineage>
        <taxon>Eukaryota</taxon>
        <taxon>Metazoa</taxon>
        <taxon>Cnidaria</taxon>
        <taxon>Anthozoa</taxon>
        <taxon>Hexacorallia</taxon>
        <taxon>Scleractinia</taxon>
        <taxon>Fungiina</taxon>
        <taxon>Poritidae</taxon>
        <taxon>Porites</taxon>
    </lineage>
</organism>
<evidence type="ECO:0000256" key="2">
    <source>
        <dbReference type="ARBA" id="ARBA00022692"/>
    </source>
</evidence>
<evidence type="ECO:0000313" key="9">
    <source>
        <dbReference type="EMBL" id="CAH3019019.1"/>
    </source>
</evidence>
<feature type="transmembrane region" description="Helical" evidence="7">
    <location>
        <begin position="500"/>
        <end position="520"/>
    </location>
</feature>
<dbReference type="InterPro" id="IPR021980">
    <property type="entry name" value="PHTF1/2_N"/>
</dbReference>
<evidence type="ECO:0000313" key="10">
    <source>
        <dbReference type="Proteomes" id="UP001159427"/>
    </source>
</evidence>
<reference evidence="9 10" key="1">
    <citation type="submission" date="2022-05" db="EMBL/GenBank/DDBJ databases">
        <authorList>
            <consortium name="Genoscope - CEA"/>
            <person name="William W."/>
        </authorList>
    </citation>
    <scope>NUCLEOTIDE SEQUENCE [LARGE SCALE GENOMIC DNA]</scope>
</reference>
<evidence type="ECO:0000256" key="1">
    <source>
        <dbReference type="ARBA" id="ARBA00004141"/>
    </source>
</evidence>
<feature type="transmembrane region" description="Helical" evidence="7">
    <location>
        <begin position="98"/>
        <end position="117"/>
    </location>
</feature>
<evidence type="ECO:0000259" key="8">
    <source>
        <dbReference type="Pfam" id="PF12129"/>
    </source>
</evidence>
<feature type="region of interest" description="Disordered" evidence="6">
    <location>
        <begin position="224"/>
        <end position="286"/>
    </location>
</feature>
<feature type="compositionally biased region" description="Low complexity" evidence="6">
    <location>
        <begin position="246"/>
        <end position="256"/>
    </location>
</feature>
<comment type="subcellular location">
    <subcellularLocation>
        <location evidence="1">Membrane</location>
        <topology evidence="1">Multi-pass membrane protein</topology>
    </subcellularLocation>
</comment>
<dbReference type="InterPro" id="IPR039775">
    <property type="entry name" value="PHTF1/2"/>
</dbReference>